<feature type="repeat" description="PPR" evidence="2">
    <location>
        <begin position="169"/>
        <end position="203"/>
    </location>
</feature>
<evidence type="ECO:0000256" key="2">
    <source>
        <dbReference type="PROSITE-ProRule" id="PRU00708"/>
    </source>
</evidence>
<gene>
    <name evidence="4" type="ORF">PCOR1329_LOCUS66630</name>
</gene>
<evidence type="ECO:0008006" key="6">
    <source>
        <dbReference type="Google" id="ProtNLM"/>
    </source>
</evidence>
<evidence type="ECO:0000313" key="5">
    <source>
        <dbReference type="Proteomes" id="UP001189429"/>
    </source>
</evidence>
<dbReference type="Gene3D" id="1.25.40.10">
    <property type="entry name" value="Tetratricopeptide repeat domain"/>
    <property type="match status" value="2"/>
</dbReference>
<dbReference type="Proteomes" id="UP001189429">
    <property type="component" value="Unassembled WGS sequence"/>
</dbReference>
<evidence type="ECO:0000313" key="4">
    <source>
        <dbReference type="EMBL" id="CAK0884843.1"/>
    </source>
</evidence>
<dbReference type="PANTHER" id="PTHR47447:SF17">
    <property type="entry name" value="OS12G0638900 PROTEIN"/>
    <property type="match status" value="1"/>
</dbReference>
<name>A0ABN9WEN1_9DINO</name>
<organism evidence="4 5">
    <name type="scientific">Prorocentrum cordatum</name>
    <dbReference type="NCBI Taxonomy" id="2364126"/>
    <lineage>
        <taxon>Eukaryota</taxon>
        <taxon>Sar</taxon>
        <taxon>Alveolata</taxon>
        <taxon>Dinophyceae</taxon>
        <taxon>Prorocentrales</taxon>
        <taxon>Prorocentraceae</taxon>
        <taxon>Prorocentrum</taxon>
    </lineage>
</organism>
<feature type="region of interest" description="Disordered" evidence="3">
    <location>
        <begin position="445"/>
        <end position="466"/>
    </location>
</feature>
<dbReference type="EMBL" id="CAUYUJ010018594">
    <property type="protein sequence ID" value="CAK0884843.1"/>
    <property type="molecule type" value="Genomic_DNA"/>
</dbReference>
<dbReference type="InterPro" id="IPR011990">
    <property type="entry name" value="TPR-like_helical_dom_sf"/>
</dbReference>
<dbReference type="InterPro" id="IPR002885">
    <property type="entry name" value="PPR_rpt"/>
</dbReference>
<accession>A0ABN9WEN1</accession>
<dbReference type="Pfam" id="PF01535">
    <property type="entry name" value="PPR"/>
    <property type="match status" value="1"/>
</dbReference>
<sequence length="466" mass="48426">MGMSPGLVRNAAAVALRGGGLWRHALALLAEQRAAGRGPDAVGYSAAAGVCVAGGQWERALCLLPEMRAVGMDATALGELLAACAAGGQWELAVALVREPQASVVAYSTAVACCGDSRRWEEAVSLVGAMRQRSVRPNIVTHAALVGACGEALQWRAALQLASAARPWDAVVCGALASAFCKVREWELAAELLSEMWRERLRPNEITVGNAVYACAVEHRWALALSLSAEARAVAEPSSWACGHVTVCAVWNGQHWQQALALLASVSRDGGAPARLALALPAGAGAELAEAPDSLSWAGGPGVDGVDEEGLGADDPLAWAWSTRWRAPAWLWAVVAPQACRPAARVAPQRASTSCSSRARRACAGRRPCALWPGRGGWACDRLPPRTAPSSAPARGATTRPGPRRRSAASGDWTALGRRRTSAPWLLGSRRTCWATRLAARTPRGCSCAAGAAPGSRAPAGAPAPP</sequence>
<keyword evidence="5" id="KW-1185">Reference proteome</keyword>
<evidence type="ECO:0000256" key="3">
    <source>
        <dbReference type="SAM" id="MobiDB-lite"/>
    </source>
</evidence>
<feature type="region of interest" description="Disordered" evidence="3">
    <location>
        <begin position="383"/>
        <end position="415"/>
    </location>
</feature>
<evidence type="ECO:0000256" key="1">
    <source>
        <dbReference type="ARBA" id="ARBA00022737"/>
    </source>
</evidence>
<dbReference type="PROSITE" id="PS51375">
    <property type="entry name" value="PPR"/>
    <property type="match status" value="2"/>
</dbReference>
<feature type="non-terminal residue" evidence="4">
    <location>
        <position position="466"/>
    </location>
</feature>
<dbReference type="NCBIfam" id="TIGR00756">
    <property type="entry name" value="PPR"/>
    <property type="match status" value="2"/>
</dbReference>
<feature type="repeat" description="PPR" evidence="2">
    <location>
        <begin position="103"/>
        <end position="137"/>
    </location>
</feature>
<comment type="caution">
    <text evidence="4">The sequence shown here is derived from an EMBL/GenBank/DDBJ whole genome shotgun (WGS) entry which is preliminary data.</text>
</comment>
<reference evidence="4" key="1">
    <citation type="submission" date="2023-10" db="EMBL/GenBank/DDBJ databases">
        <authorList>
            <person name="Chen Y."/>
            <person name="Shah S."/>
            <person name="Dougan E. K."/>
            <person name="Thang M."/>
            <person name="Chan C."/>
        </authorList>
    </citation>
    <scope>NUCLEOTIDE SEQUENCE [LARGE SCALE GENOMIC DNA]</scope>
</reference>
<protein>
    <recommendedName>
        <fullName evidence="6">Pentatricopeptide repeat-containing protein, chloroplastic</fullName>
    </recommendedName>
</protein>
<dbReference type="Pfam" id="PF13812">
    <property type="entry name" value="PPR_3"/>
    <property type="match status" value="1"/>
</dbReference>
<keyword evidence="1" id="KW-0677">Repeat</keyword>
<dbReference type="PANTHER" id="PTHR47447">
    <property type="entry name" value="OS03G0856100 PROTEIN"/>
    <property type="match status" value="1"/>
</dbReference>
<proteinExistence type="predicted"/>
<feature type="compositionally biased region" description="Low complexity" evidence="3">
    <location>
        <begin position="388"/>
        <end position="401"/>
    </location>
</feature>